<name>A0ABR7TSY4_9BACT</name>
<gene>
    <name evidence="1" type="ORF">ICL07_22305</name>
</gene>
<evidence type="ECO:0000313" key="1">
    <source>
        <dbReference type="EMBL" id="MBC9933138.1"/>
    </source>
</evidence>
<reference evidence="1 2" key="1">
    <citation type="submission" date="2020-09" db="EMBL/GenBank/DDBJ databases">
        <title>Genome sequences of type strains of Chitinophaga qingshengii and Chitinophaga varians.</title>
        <authorList>
            <person name="Kittiwongwattana C."/>
        </authorList>
    </citation>
    <scope>NUCLEOTIDE SEQUENCE [LARGE SCALE GENOMIC DNA]</scope>
    <source>
        <strain evidence="1 2">JCM 30026</strain>
    </source>
</reference>
<organism evidence="1 2">
    <name type="scientific">Chitinophaga qingshengii</name>
    <dbReference type="NCBI Taxonomy" id="1569794"/>
    <lineage>
        <taxon>Bacteria</taxon>
        <taxon>Pseudomonadati</taxon>
        <taxon>Bacteroidota</taxon>
        <taxon>Chitinophagia</taxon>
        <taxon>Chitinophagales</taxon>
        <taxon>Chitinophagaceae</taxon>
        <taxon>Chitinophaga</taxon>
    </lineage>
</organism>
<comment type="caution">
    <text evidence="1">The sequence shown here is derived from an EMBL/GenBank/DDBJ whole genome shotgun (WGS) entry which is preliminary data.</text>
</comment>
<evidence type="ECO:0000313" key="2">
    <source>
        <dbReference type="Proteomes" id="UP000659124"/>
    </source>
</evidence>
<keyword evidence="2" id="KW-1185">Reference proteome</keyword>
<dbReference type="Proteomes" id="UP000659124">
    <property type="component" value="Unassembled WGS sequence"/>
</dbReference>
<dbReference type="RefSeq" id="WP_188090261.1">
    <property type="nucleotide sequence ID" value="NZ_JACVFC010000003.1"/>
</dbReference>
<dbReference type="EMBL" id="JACVFC010000003">
    <property type="protein sequence ID" value="MBC9933138.1"/>
    <property type="molecule type" value="Genomic_DNA"/>
</dbReference>
<protein>
    <submittedName>
        <fullName evidence="1">Uncharacterized protein</fullName>
    </submittedName>
</protein>
<proteinExistence type="predicted"/>
<sequence>MSVSSFSAIKQYLSLNEYLMPDLIARKICKKIGAPDILQQLGSLSSSDLSSLLMAVYEQRAAQLSAASLLQHYQQNSFAQPADTDMILMLEKELEILRYLQQHHYYPLELSPVGQFGSCAAVGTVSQKKIISAIRHTEVMADATNALALHMAGQRKASGFNHEILRYSTVHRHIRATRPPVKGYTPHFKIACMVAAGKDTGDYAFELNSLKEQLLHLYHMLTSIFTASQVSVKLMPRGGYNGDGLLTRIQELCATLPMTTTLARHIAENNYYKGVQFKMYIQPRQGPEMEIADGGFTDWTQQLSGNRKERCLISGMGLSLLVKFFNT</sequence>
<accession>A0ABR7TSY4</accession>